<dbReference type="EMBL" id="FJNE01000005">
    <property type="protein sequence ID" value="CZQ94866.1"/>
    <property type="molecule type" value="Genomic_DNA"/>
</dbReference>
<feature type="binding site" evidence="6">
    <location>
        <begin position="172"/>
        <end position="173"/>
    </location>
    <ligand>
        <name>substrate</name>
    </ligand>
</feature>
<sequence length="232" mass="24925">MIGIIGAMEEENRILLENMENKTEEKQYHLIFTRGTIENQEVVLVQSGIGKVNSALAAAFMIGHYHPDVVINTGSAGGLHPDLHVGDVVIADRLAYHDVDATAFGYELGQVPQMPHYYPADATVVSQITKAAEAVGLRTVTGTIVSSDSFIASESGIARIKKNFPDAYATEMEGASIAQVCYVLGTPFAVIRAISDGASEDAALTFDEFIVEAGKKSAEMVIELLKHLEKKG</sequence>
<dbReference type="HAMAP" id="MF_01684">
    <property type="entry name" value="Salvage_MtnN"/>
    <property type="match status" value="1"/>
</dbReference>
<comment type="catalytic activity">
    <reaction evidence="6">
        <text>S-adenosyl-L-homocysteine + H2O = S-(5-deoxy-D-ribos-5-yl)-L-homocysteine + adenine</text>
        <dbReference type="Rhea" id="RHEA:17805"/>
        <dbReference type="ChEBI" id="CHEBI:15377"/>
        <dbReference type="ChEBI" id="CHEBI:16708"/>
        <dbReference type="ChEBI" id="CHEBI:57856"/>
        <dbReference type="ChEBI" id="CHEBI:58195"/>
        <dbReference type="EC" id="3.2.2.9"/>
    </reaction>
</comment>
<feature type="binding site" evidence="6">
    <location>
        <position position="77"/>
    </location>
    <ligand>
        <name>substrate</name>
    </ligand>
</feature>
<comment type="catalytic activity">
    <reaction evidence="5">
        <text>5'-deoxyadenosine + H2O = 5-deoxy-D-ribose + adenine</text>
        <dbReference type="Rhea" id="RHEA:29859"/>
        <dbReference type="ChEBI" id="CHEBI:15377"/>
        <dbReference type="ChEBI" id="CHEBI:16708"/>
        <dbReference type="ChEBI" id="CHEBI:17319"/>
        <dbReference type="ChEBI" id="CHEBI:149540"/>
        <dbReference type="EC" id="3.2.2.9"/>
    </reaction>
    <physiologicalReaction direction="left-to-right" evidence="5">
        <dbReference type="Rhea" id="RHEA:29860"/>
    </physiologicalReaction>
</comment>
<dbReference type="NCBIfam" id="TIGR01704">
    <property type="entry name" value="MTA_SAH-Nsdase"/>
    <property type="match status" value="1"/>
</dbReference>
<evidence type="ECO:0000256" key="1">
    <source>
        <dbReference type="ARBA" id="ARBA00004945"/>
    </source>
</evidence>
<dbReference type="AlphaFoldDB" id="A0A143YQD9"/>
<feature type="active site" description="Proton donor" evidence="6">
    <location>
        <position position="196"/>
    </location>
</feature>
<dbReference type="NCBIfam" id="NF004079">
    <property type="entry name" value="PRK05584.1"/>
    <property type="match status" value="1"/>
</dbReference>
<evidence type="ECO:0000313" key="8">
    <source>
        <dbReference type="EMBL" id="CZQ94866.1"/>
    </source>
</evidence>
<feature type="active site" description="Proton acceptor" evidence="6">
    <location>
        <position position="11"/>
    </location>
</feature>
<evidence type="ECO:0000313" key="9">
    <source>
        <dbReference type="Proteomes" id="UP000242754"/>
    </source>
</evidence>
<gene>
    <name evidence="6" type="primary">mtnN</name>
    <name evidence="8" type="ORF">Tpal_1807</name>
</gene>
<evidence type="ECO:0000259" key="7">
    <source>
        <dbReference type="Pfam" id="PF01048"/>
    </source>
</evidence>
<dbReference type="Pfam" id="PF01048">
    <property type="entry name" value="PNP_UDP_1"/>
    <property type="match status" value="1"/>
</dbReference>
<evidence type="ECO:0000256" key="3">
    <source>
        <dbReference type="ARBA" id="ARBA00022801"/>
    </source>
</evidence>
<reference evidence="8 9" key="1">
    <citation type="submission" date="2016-02" db="EMBL/GenBank/DDBJ databases">
        <authorList>
            <person name="Wen L."/>
            <person name="He K."/>
            <person name="Yang H."/>
        </authorList>
    </citation>
    <scope>NUCLEOTIDE SEQUENCE [LARGE SCALE GENOMIC DNA]</scope>
    <source>
        <strain evidence="8">Trichococcus palustris</strain>
    </source>
</reference>
<comment type="pathway">
    <text evidence="1 6">Amino-acid biosynthesis; L-methionine biosynthesis via salvage pathway; S-methyl-5-thio-alpha-D-ribose 1-phosphate from S-methyl-5'-thioadenosine (hydrolase route): step 1/2.</text>
</comment>
<keyword evidence="9" id="KW-1185">Reference proteome</keyword>
<dbReference type="GO" id="GO:0008930">
    <property type="term" value="F:methylthioadenosine nucleosidase activity"/>
    <property type="evidence" value="ECO:0007669"/>
    <property type="project" value="UniProtKB-UniRule"/>
</dbReference>
<dbReference type="PANTHER" id="PTHR46832">
    <property type="entry name" value="5'-METHYLTHIOADENOSINE/S-ADENOSYLHOMOCYSTEINE NUCLEOSIDASE"/>
    <property type="match status" value="1"/>
</dbReference>
<dbReference type="GO" id="GO:0005829">
    <property type="term" value="C:cytosol"/>
    <property type="evidence" value="ECO:0007669"/>
    <property type="project" value="TreeGrafter"/>
</dbReference>
<dbReference type="InterPro" id="IPR000845">
    <property type="entry name" value="Nucleoside_phosphorylase_d"/>
</dbReference>
<dbReference type="EC" id="3.2.2.9" evidence="6"/>
<evidence type="ECO:0000256" key="2">
    <source>
        <dbReference type="ARBA" id="ARBA00022605"/>
    </source>
</evidence>
<dbReference type="Gene3D" id="3.40.50.1580">
    <property type="entry name" value="Nucleoside phosphorylase domain"/>
    <property type="match status" value="1"/>
</dbReference>
<protein>
    <recommendedName>
        <fullName evidence="6">5'-methylthioadenosine/S-adenosylhomocysteine nucleosidase</fullName>
        <shortName evidence="6">MTA/SAH nucleosidase</shortName>
        <shortName evidence="6">MTAN</shortName>
        <ecNumber evidence="6">3.2.2.9</ecNumber>
    </recommendedName>
    <alternativeName>
        <fullName evidence="6">5'-deoxyadenosine nucleosidase</fullName>
        <shortName evidence="6">DOA nucleosidase</shortName>
        <shortName evidence="6">dAdo nucleosidase</shortName>
    </alternativeName>
    <alternativeName>
        <fullName evidence="6">5'-methylthioadenosine nucleosidase</fullName>
        <shortName evidence="6">MTA nucleosidase</shortName>
    </alternativeName>
    <alternativeName>
        <fullName evidence="6">S-adenosylhomocysteine nucleosidase</fullName>
        <shortName evidence="6">AdoHcy nucleosidase</shortName>
        <shortName evidence="6">SAH nucleosidase</shortName>
        <shortName evidence="6">SRH nucleosidase</shortName>
    </alternativeName>
</protein>
<feature type="domain" description="Nucleoside phosphorylase" evidence="7">
    <location>
        <begin position="2"/>
        <end position="225"/>
    </location>
</feature>
<keyword evidence="3 6" id="KW-0378">Hydrolase</keyword>
<comment type="similarity">
    <text evidence="6">Belongs to the PNP/UDP phosphorylase family. MtnN subfamily.</text>
</comment>
<dbReference type="FunFam" id="3.40.50.1580:FF:000001">
    <property type="entry name" value="MTA/SAH nucleosidase family protein"/>
    <property type="match status" value="1"/>
</dbReference>
<comment type="function">
    <text evidence="6">Catalyzes the irreversible cleavage of the glycosidic bond in both 5'-methylthioadenosine (MTA) and S-adenosylhomocysteine (SAH/AdoHcy) to adenine and the corresponding thioribose, 5'-methylthioribose and S-ribosylhomocysteine, respectively. Also cleaves 5'-deoxyadenosine, a toxic by-product of radical S-adenosylmethionine (SAM) enzymes, into 5-deoxyribose and adenine.</text>
</comment>
<dbReference type="Proteomes" id="UP000242754">
    <property type="component" value="Unassembled WGS sequence"/>
</dbReference>
<name>A0A143YQD9_9LACT</name>
<dbReference type="InterPro" id="IPR035994">
    <property type="entry name" value="Nucleoside_phosphorylase_sf"/>
</dbReference>
<dbReference type="OrthoDB" id="9792278at2"/>
<dbReference type="GO" id="GO:0008782">
    <property type="term" value="F:adenosylhomocysteine nucleosidase activity"/>
    <property type="evidence" value="ECO:0007669"/>
    <property type="project" value="UniProtKB-UniRule"/>
</dbReference>
<dbReference type="UniPathway" id="UPA00904">
    <property type="reaction ID" value="UER00871"/>
</dbReference>
<keyword evidence="2 6" id="KW-0028">Amino-acid biosynthesis</keyword>
<evidence type="ECO:0000256" key="5">
    <source>
        <dbReference type="ARBA" id="ARBA00050313"/>
    </source>
</evidence>
<dbReference type="GO" id="GO:0009164">
    <property type="term" value="P:nucleoside catabolic process"/>
    <property type="evidence" value="ECO:0007669"/>
    <property type="project" value="InterPro"/>
</dbReference>
<dbReference type="GO" id="GO:0019284">
    <property type="term" value="P:L-methionine salvage from S-adenosylmethionine"/>
    <property type="evidence" value="ECO:0007669"/>
    <property type="project" value="TreeGrafter"/>
</dbReference>
<evidence type="ECO:0000256" key="4">
    <source>
        <dbReference type="ARBA" id="ARBA00023167"/>
    </source>
</evidence>
<dbReference type="RefSeq" id="WP_087033379.1">
    <property type="nucleotide sequence ID" value="NZ_FJNE01000005.1"/>
</dbReference>
<accession>A0A143YQD9</accession>
<dbReference type="CDD" id="cd09008">
    <property type="entry name" value="MTAN"/>
    <property type="match status" value="1"/>
</dbReference>
<keyword evidence="4 6" id="KW-0486">Methionine biosynthesis</keyword>
<organism evidence="8 9">
    <name type="scientific">Trichococcus palustris</name>
    <dbReference type="NCBI Taxonomy" id="140314"/>
    <lineage>
        <taxon>Bacteria</taxon>
        <taxon>Bacillati</taxon>
        <taxon>Bacillota</taxon>
        <taxon>Bacilli</taxon>
        <taxon>Lactobacillales</taxon>
        <taxon>Carnobacteriaceae</taxon>
        <taxon>Trichococcus</taxon>
    </lineage>
</organism>
<dbReference type="STRING" id="140314.SAMN04488076_10948"/>
<proteinExistence type="inferred from homology"/>
<dbReference type="SUPFAM" id="SSF53167">
    <property type="entry name" value="Purine and uridine phosphorylases"/>
    <property type="match status" value="1"/>
</dbReference>
<feature type="binding site" evidence="6">
    <location>
        <position position="151"/>
    </location>
    <ligand>
        <name>substrate</name>
    </ligand>
</feature>
<comment type="catalytic activity">
    <reaction evidence="6">
        <text>S-methyl-5'-thioadenosine + H2O = 5-(methylsulfanyl)-D-ribose + adenine</text>
        <dbReference type="Rhea" id="RHEA:13617"/>
        <dbReference type="ChEBI" id="CHEBI:15377"/>
        <dbReference type="ChEBI" id="CHEBI:16708"/>
        <dbReference type="ChEBI" id="CHEBI:17509"/>
        <dbReference type="ChEBI" id="CHEBI:78440"/>
        <dbReference type="EC" id="3.2.2.9"/>
    </reaction>
</comment>
<dbReference type="PANTHER" id="PTHR46832:SF1">
    <property type="entry name" value="5'-METHYLTHIOADENOSINE_S-ADENOSYLHOMOCYSTEINE NUCLEOSIDASE"/>
    <property type="match status" value="1"/>
</dbReference>
<dbReference type="GO" id="GO:0019509">
    <property type="term" value="P:L-methionine salvage from methylthioadenosine"/>
    <property type="evidence" value="ECO:0007669"/>
    <property type="project" value="UniProtKB-UniRule"/>
</dbReference>
<dbReference type="InterPro" id="IPR010049">
    <property type="entry name" value="MTA_SAH_Nsdase"/>
</dbReference>
<evidence type="ECO:0000256" key="6">
    <source>
        <dbReference type="HAMAP-Rule" id="MF_01684"/>
    </source>
</evidence>